<dbReference type="AlphaFoldDB" id="A0A0H5DRS5"/>
<evidence type="ECO:0000256" key="1">
    <source>
        <dbReference type="SAM" id="MobiDB-lite"/>
    </source>
</evidence>
<sequence length="104" mass="11938">MRIDRHAHHPPWAEGPEPKKSPAAHHSLSDAETFVDIPLKSGIENKVSQRELFQAENKKLIAELAEKQGLDPMHLYTIQFLWLLHDPSTRAEAAEVLRRMLVRD</sequence>
<organism evidence="2 3">
    <name type="scientific">Estrella lausannensis</name>
    <dbReference type="NCBI Taxonomy" id="483423"/>
    <lineage>
        <taxon>Bacteria</taxon>
        <taxon>Pseudomonadati</taxon>
        <taxon>Chlamydiota</taxon>
        <taxon>Chlamydiia</taxon>
        <taxon>Parachlamydiales</taxon>
        <taxon>Candidatus Criblamydiaceae</taxon>
        <taxon>Estrella</taxon>
    </lineage>
</organism>
<protein>
    <submittedName>
        <fullName evidence="2">Uncharacterized protein</fullName>
    </submittedName>
</protein>
<evidence type="ECO:0000313" key="3">
    <source>
        <dbReference type="Proteomes" id="UP000220251"/>
    </source>
</evidence>
<feature type="region of interest" description="Disordered" evidence="1">
    <location>
        <begin position="1"/>
        <end position="28"/>
    </location>
</feature>
<reference evidence="3" key="1">
    <citation type="submission" date="2015-06" db="EMBL/GenBank/DDBJ databases">
        <authorList>
            <person name="Bertelli C."/>
        </authorList>
    </citation>
    <scope>NUCLEOTIDE SEQUENCE [LARGE SCALE GENOMIC DNA]</scope>
    <source>
        <strain evidence="3">CRIB-30</strain>
    </source>
</reference>
<proteinExistence type="predicted"/>
<evidence type="ECO:0000313" key="2">
    <source>
        <dbReference type="EMBL" id="CRX38419.1"/>
    </source>
</evidence>
<dbReference type="EMBL" id="CWGJ01000012">
    <property type="protein sequence ID" value="CRX38419.1"/>
    <property type="molecule type" value="Genomic_DNA"/>
</dbReference>
<accession>A0A0H5DRS5</accession>
<dbReference type="RefSeq" id="WP_098038280.1">
    <property type="nucleotide sequence ID" value="NZ_CWGJ01000012.1"/>
</dbReference>
<dbReference type="Proteomes" id="UP000220251">
    <property type="component" value="Unassembled WGS sequence"/>
</dbReference>
<keyword evidence="3" id="KW-1185">Reference proteome</keyword>
<name>A0A0H5DRS5_9BACT</name>
<gene>
    <name evidence="2" type="ORF">ELAC_1075</name>
</gene>